<name>A0A9P6EHA0_9AGAR</name>
<dbReference type="OrthoDB" id="3360976at2759"/>
<gene>
    <name evidence="3" type="ORF">CPB83DRAFT_853370</name>
</gene>
<organism evidence="3 4">
    <name type="scientific">Crepidotus variabilis</name>
    <dbReference type="NCBI Taxonomy" id="179855"/>
    <lineage>
        <taxon>Eukaryota</taxon>
        <taxon>Fungi</taxon>
        <taxon>Dikarya</taxon>
        <taxon>Basidiomycota</taxon>
        <taxon>Agaricomycotina</taxon>
        <taxon>Agaricomycetes</taxon>
        <taxon>Agaricomycetidae</taxon>
        <taxon>Agaricales</taxon>
        <taxon>Agaricineae</taxon>
        <taxon>Crepidotaceae</taxon>
        <taxon>Crepidotus</taxon>
    </lineage>
</organism>
<comment type="caution">
    <text evidence="3">The sequence shown here is derived from an EMBL/GenBank/DDBJ whole genome shotgun (WGS) entry which is preliminary data.</text>
</comment>
<keyword evidence="4" id="KW-1185">Reference proteome</keyword>
<evidence type="ECO:0000313" key="3">
    <source>
        <dbReference type="EMBL" id="KAF9528883.1"/>
    </source>
</evidence>
<dbReference type="InterPro" id="IPR046528">
    <property type="entry name" value="DUF6593"/>
</dbReference>
<evidence type="ECO:0000256" key="1">
    <source>
        <dbReference type="SAM" id="MobiDB-lite"/>
    </source>
</evidence>
<accession>A0A9P6EHA0</accession>
<evidence type="ECO:0000313" key="4">
    <source>
        <dbReference type="Proteomes" id="UP000807306"/>
    </source>
</evidence>
<sequence length="269" mass="30193">MSTSTQTISSDTNINMNINPDDRDDDDERLSIDKISIVPSTLTTSNNDNDEDALLPSLETSFVLQVSGPPLHATYSHLGTGEAIYEIETPRLKFLPPLTTIKRFTPDGPIIVAKLHRPGILPKSHYFEFPLQDNKKVMASAMFKKEGWSHYGHDRVFTLPNGKEVRWAMEVTKCKLYAKNPSKTVLVDFRAWKPKFLSSSSSAPTSPGSPASRKVTFQIFPQALFEGIEMEDAVSISRGSTRMNEEQMRVLDWVMATFVAVEGLRQARR</sequence>
<feature type="region of interest" description="Disordered" evidence="1">
    <location>
        <begin position="1"/>
        <end position="28"/>
    </location>
</feature>
<evidence type="ECO:0000259" key="2">
    <source>
        <dbReference type="Pfam" id="PF20236"/>
    </source>
</evidence>
<feature type="domain" description="DUF6593" evidence="2">
    <location>
        <begin position="81"/>
        <end position="226"/>
    </location>
</feature>
<dbReference type="Proteomes" id="UP000807306">
    <property type="component" value="Unassembled WGS sequence"/>
</dbReference>
<protein>
    <recommendedName>
        <fullName evidence="2">DUF6593 domain-containing protein</fullName>
    </recommendedName>
</protein>
<reference evidence="3" key="1">
    <citation type="submission" date="2020-11" db="EMBL/GenBank/DDBJ databases">
        <authorList>
            <consortium name="DOE Joint Genome Institute"/>
            <person name="Ahrendt S."/>
            <person name="Riley R."/>
            <person name="Andreopoulos W."/>
            <person name="Labutti K."/>
            <person name="Pangilinan J."/>
            <person name="Ruiz-Duenas F.J."/>
            <person name="Barrasa J.M."/>
            <person name="Sanchez-Garcia M."/>
            <person name="Camarero S."/>
            <person name="Miyauchi S."/>
            <person name="Serrano A."/>
            <person name="Linde D."/>
            <person name="Babiker R."/>
            <person name="Drula E."/>
            <person name="Ayuso-Fernandez I."/>
            <person name="Pacheco R."/>
            <person name="Padilla G."/>
            <person name="Ferreira P."/>
            <person name="Barriuso J."/>
            <person name="Kellner H."/>
            <person name="Castanera R."/>
            <person name="Alfaro M."/>
            <person name="Ramirez L."/>
            <person name="Pisabarro A.G."/>
            <person name="Kuo A."/>
            <person name="Tritt A."/>
            <person name="Lipzen A."/>
            <person name="He G."/>
            <person name="Yan M."/>
            <person name="Ng V."/>
            <person name="Cullen D."/>
            <person name="Martin F."/>
            <person name="Rosso M.-N."/>
            <person name="Henrissat B."/>
            <person name="Hibbett D."/>
            <person name="Martinez A.T."/>
            <person name="Grigoriev I.V."/>
        </authorList>
    </citation>
    <scope>NUCLEOTIDE SEQUENCE</scope>
    <source>
        <strain evidence="3">CBS 506.95</strain>
    </source>
</reference>
<dbReference type="Pfam" id="PF20236">
    <property type="entry name" value="DUF6593"/>
    <property type="match status" value="1"/>
</dbReference>
<dbReference type="EMBL" id="MU157849">
    <property type="protein sequence ID" value="KAF9528883.1"/>
    <property type="molecule type" value="Genomic_DNA"/>
</dbReference>
<feature type="compositionally biased region" description="Polar residues" evidence="1">
    <location>
        <begin position="1"/>
        <end position="18"/>
    </location>
</feature>
<proteinExistence type="predicted"/>
<dbReference type="AlphaFoldDB" id="A0A9P6EHA0"/>